<dbReference type="PANTHER" id="PTHR42865">
    <property type="entry name" value="PROTON/GLUTAMATE-ASPARTATE SYMPORTER"/>
    <property type="match status" value="1"/>
</dbReference>
<accession>A0A2U9S9R6</accession>
<keyword evidence="8 10" id="KW-0472">Membrane</keyword>
<feature type="region of interest" description="Disordered" evidence="9">
    <location>
        <begin position="408"/>
        <end position="439"/>
    </location>
</feature>
<geneLocation type="plasmid" evidence="11 12">
    <name>unnamed1</name>
</geneLocation>
<name>A0A2U9S9R6_9PROT</name>
<protein>
    <submittedName>
        <fullName evidence="11">Dicarboxylate/amino acid:cation symporter</fullName>
    </submittedName>
</protein>
<evidence type="ECO:0000313" key="12">
    <source>
        <dbReference type="Proteomes" id="UP000249605"/>
    </source>
</evidence>
<keyword evidence="7 10" id="KW-1133">Transmembrane helix</keyword>
<keyword evidence="6" id="KW-0769">Symport</keyword>
<evidence type="ECO:0000256" key="4">
    <source>
        <dbReference type="ARBA" id="ARBA00022475"/>
    </source>
</evidence>
<dbReference type="EMBL" id="CP029830">
    <property type="protein sequence ID" value="AWU95316.1"/>
    <property type="molecule type" value="Genomic_DNA"/>
</dbReference>
<keyword evidence="12" id="KW-1185">Reference proteome</keyword>
<feature type="transmembrane region" description="Helical" evidence="10">
    <location>
        <begin position="46"/>
        <end position="69"/>
    </location>
</feature>
<keyword evidence="4" id="KW-1003">Cell membrane</keyword>
<evidence type="ECO:0000256" key="1">
    <source>
        <dbReference type="ARBA" id="ARBA00004429"/>
    </source>
</evidence>
<dbReference type="AlphaFoldDB" id="A0A2U9S9R6"/>
<organism evidence="11 12">
    <name type="scientific">Azospirillum ramasamyi</name>
    <dbReference type="NCBI Taxonomy" id="682998"/>
    <lineage>
        <taxon>Bacteria</taxon>
        <taxon>Pseudomonadati</taxon>
        <taxon>Pseudomonadota</taxon>
        <taxon>Alphaproteobacteria</taxon>
        <taxon>Rhodospirillales</taxon>
        <taxon>Azospirillaceae</taxon>
        <taxon>Azospirillum</taxon>
    </lineage>
</organism>
<proteinExistence type="inferred from homology"/>
<dbReference type="SUPFAM" id="SSF118215">
    <property type="entry name" value="Proton glutamate symport protein"/>
    <property type="match status" value="1"/>
</dbReference>
<dbReference type="KEGG" id="azm:DM194_13285"/>
<evidence type="ECO:0000256" key="3">
    <source>
        <dbReference type="ARBA" id="ARBA00022448"/>
    </source>
</evidence>
<feature type="transmembrane region" description="Helical" evidence="10">
    <location>
        <begin position="81"/>
        <end position="103"/>
    </location>
</feature>
<evidence type="ECO:0000256" key="9">
    <source>
        <dbReference type="SAM" id="MobiDB-lite"/>
    </source>
</evidence>
<feature type="transmembrane region" description="Helical" evidence="10">
    <location>
        <begin position="7"/>
        <end position="26"/>
    </location>
</feature>
<dbReference type="GO" id="GO:0006835">
    <property type="term" value="P:dicarboxylic acid transport"/>
    <property type="evidence" value="ECO:0007669"/>
    <property type="project" value="TreeGrafter"/>
</dbReference>
<evidence type="ECO:0000256" key="8">
    <source>
        <dbReference type="ARBA" id="ARBA00023136"/>
    </source>
</evidence>
<comment type="similarity">
    <text evidence="2">Belongs to the dicarboxylate/amino acid:cation symporter (DAACS) (TC 2.A.23) family.</text>
</comment>
<dbReference type="RefSeq" id="WP_111068085.1">
    <property type="nucleotide sequence ID" value="NZ_CP029830.1"/>
</dbReference>
<feature type="transmembrane region" description="Helical" evidence="10">
    <location>
        <begin position="312"/>
        <end position="339"/>
    </location>
</feature>
<dbReference type="PRINTS" id="PR00173">
    <property type="entry name" value="EDTRNSPORT"/>
</dbReference>
<evidence type="ECO:0000313" key="11">
    <source>
        <dbReference type="EMBL" id="AWU95316.1"/>
    </source>
</evidence>
<keyword evidence="11" id="KW-0614">Plasmid</keyword>
<dbReference type="Pfam" id="PF00375">
    <property type="entry name" value="SDF"/>
    <property type="match status" value="1"/>
</dbReference>
<keyword evidence="3" id="KW-0813">Transport</keyword>
<evidence type="ECO:0000256" key="2">
    <source>
        <dbReference type="ARBA" id="ARBA00006148"/>
    </source>
</evidence>
<sequence length="439" mass="46348">MNKQTTLIIVAMLLGIVTGYVCNSMFDPAAAKEIASYFAMVTDIFLRLIKMIIAPLIFATLVAGLAGISDSRTVGRIGGKAIGWFVMASFASLVIGLIFANLLQPGADVAVPLPDAAASAGLKTSALNLKDFLTHVFPRNFFEAMANNEILQILIFAVFVGLAIGQLRDTKAGLLARSIEEVVPVMLKVTDYVMRFAPIGVFAAVANVVTTQGLGVLAVYGKFMGSFYLTLAVLWATLIFAGFLVLKGDVFRLVKTMRQPILLGFSTASSESAYPRVMEGLKTFGVKERVTGFVLPLGYSFNLDGSMIYTSFAALFIAQAYGIPLSLEQQIVMLLVLMVSSKGIAGVPRSSLVVVAAVLPMFNLPEAGVLLIMGIDHFLDMGRTATNVLGNAIATSAVAKWEGAIGEEDEAEEAADAGIPPLPTPAPALGAAPTPAPAE</sequence>
<dbReference type="FunFam" id="1.10.3860.10:FF:000001">
    <property type="entry name" value="C4-dicarboxylate transport protein"/>
    <property type="match status" value="1"/>
</dbReference>
<feature type="transmembrane region" description="Helical" evidence="10">
    <location>
        <begin position="150"/>
        <end position="167"/>
    </location>
</feature>
<dbReference type="OrthoDB" id="9766690at2"/>
<dbReference type="GO" id="GO:0015293">
    <property type="term" value="F:symporter activity"/>
    <property type="evidence" value="ECO:0007669"/>
    <property type="project" value="UniProtKB-KW"/>
</dbReference>
<feature type="transmembrane region" description="Helical" evidence="10">
    <location>
        <begin position="226"/>
        <end position="246"/>
    </location>
</feature>
<dbReference type="Proteomes" id="UP000249605">
    <property type="component" value="Plasmid unnamed1"/>
</dbReference>
<dbReference type="InterPro" id="IPR036458">
    <property type="entry name" value="Na:dicarbo_symporter_sf"/>
</dbReference>
<reference evidence="11 12" key="1">
    <citation type="submission" date="2018-06" db="EMBL/GenBank/DDBJ databases">
        <title>Complete genome sequencing of Azospirillum sp. M2T2B2.</title>
        <authorList>
            <person name="Heo J."/>
            <person name="Kim S.-J."/>
            <person name="Kwon S.-W."/>
            <person name="Anandham R."/>
        </authorList>
    </citation>
    <scope>NUCLEOTIDE SEQUENCE [LARGE SCALE GENOMIC DNA]</scope>
    <source>
        <strain evidence="11 12">M2T2B2</strain>
        <plasmid evidence="11 12">unnamed1</plasmid>
    </source>
</reference>
<keyword evidence="5 10" id="KW-0812">Transmembrane</keyword>
<comment type="subcellular location">
    <subcellularLocation>
        <location evidence="1">Cell inner membrane</location>
        <topology evidence="1">Multi-pass membrane protein</topology>
    </subcellularLocation>
</comment>
<evidence type="ECO:0000256" key="7">
    <source>
        <dbReference type="ARBA" id="ARBA00022989"/>
    </source>
</evidence>
<feature type="transmembrane region" description="Helical" evidence="10">
    <location>
        <begin position="351"/>
        <end position="373"/>
    </location>
</feature>
<evidence type="ECO:0000256" key="10">
    <source>
        <dbReference type="SAM" id="Phobius"/>
    </source>
</evidence>
<gene>
    <name evidence="11" type="ORF">DM194_13285</name>
</gene>
<dbReference type="GO" id="GO:0005886">
    <property type="term" value="C:plasma membrane"/>
    <property type="evidence" value="ECO:0007669"/>
    <property type="project" value="UniProtKB-SubCell"/>
</dbReference>
<dbReference type="InterPro" id="IPR001991">
    <property type="entry name" value="Na-dicarboxylate_symporter"/>
</dbReference>
<evidence type="ECO:0000256" key="5">
    <source>
        <dbReference type="ARBA" id="ARBA00022692"/>
    </source>
</evidence>
<dbReference type="Gene3D" id="1.10.3860.10">
    <property type="entry name" value="Sodium:dicarboxylate symporter"/>
    <property type="match status" value="1"/>
</dbReference>
<evidence type="ECO:0000256" key="6">
    <source>
        <dbReference type="ARBA" id="ARBA00022847"/>
    </source>
</evidence>
<feature type="transmembrane region" description="Helical" evidence="10">
    <location>
        <begin position="196"/>
        <end position="220"/>
    </location>
</feature>
<dbReference type="PANTHER" id="PTHR42865:SF7">
    <property type="entry name" value="PROTON_GLUTAMATE-ASPARTATE SYMPORTER"/>
    <property type="match status" value="1"/>
</dbReference>